<dbReference type="CDD" id="cd06173">
    <property type="entry name" value="MFS_MefA_like"/>
    <property type="match status" value="1"/>
</dbReference>
<comment type="subcellular location">
    <subcellularLocation>
        <location evidence="1">Cell membrane</location>
        <topology evidence="1">Multi-pass membrane protein</topology>
    </subcellularLocation>
</comment>
<evidence type="ECO:0000256" key="2">
    <source>
        <dbReference type="ARBA" id="ARBA00022475"/>
    </source>
</evidence>
<name>A0ABW2BWW7_9PSEU</name>
<reference evidence="9" key="1">
    <citation type="journal article" date="2019" name="Int. J. Syst. Evol. Microbiol.">
        <title>The Global Catalogue of Microorganisms (GCM) 10K type strain sequencing project: providing services to taxonomists for standard genome sequencing and annotation.</title>
        <authorList>
            <consortium name="The Broad Institute Genomics Platform"/>
            <consortium name="The Broad Institute Genome Sequencing Center for Infectious Disease"/>
            <person name="Wu L."/>
            <person name="Ma J."/>
        </authorList>
    </citation>
    <scope>NUCLEOTIDE SEQUENCE [LARGE SCALE GENOMIC DNA]</scope>
    <source>
        <strain evidence="9">KCTC 32255</strain>
    </source>
</reference>
<feature type="transmembrane region" description="Helical" evidence="6">
    <location>
        <begin position="316"/>
        <end position="340"/>
    </location>
</feature>
<dbReference type="EMBL" id="JBHSXX010000001">
    <property type="protein sequence ID" value="MFC6866703.1"/>
    <property type="molecule type" value="Genomic_DNA"/>
</dbReference>
<feature type="transmembrane region" description="Helical" evidence="6">
    <location>
        <begin position="51"/>
        <end position="70"/>
    </location>
</feature>
<feature type="transmembrane region" description="Helical" evidence="6">
    <location>
        <begin position="378"/>
        <end position="398"/>
    </location>
</feature>
<keyword evidence="5 6" id="KW-0472">Membrane</keyword>
<dbReference type="PROSITE" id="PS50850">
    <property type="entry name" value="MFS"/>
    <property type="match status" value="1"/>
</dbReference>
<evidence type="ECO:0000259" key="7">
    <source>
        <dbReference type="PROSITE" id="PS50850"/>
    </source>
</evidence>
<feature type="transmembrane region" description="Helical" evidence="6">
    <location>
        <begin position="175"/>
        <end position="194"/>
    </location>
</feature>
<dbReference type="InterPro" id="IPR036259">
    <property type="entry name" value="MFS_trans_sf"/>
</dbReference>
<feature type="domain" description="Major facilitator superfamily (MFS) profile" evidence="7">
    <location>
        <begin position="1"/>
        <end position="404"/>
    </location>
</feature>
<dbReference type="Proteomes" id="UP001596337">
    <property type="component" value="Unassembled WGS sequence"/>
</dbReference>
<protein>
    <submittedName>
        <fullName evidence="8">MFS transporter</fullName>
    </submittedName>
</protein>
<feature type="transmembrane region" description="Helical" evidence="6">
    <location>
        <begin position="257"/>
        <end position="281"/>
    </location>
</feature>
<evidence type="ECO:0000313" key="9">
    <source>
        <dbReference type="Proteomes" id="UP001596337"/>
    </source>
</evidence>
<dbReference type="InterPro" id="IPR020846">
    <property type="entry name" value="MFS_dom"/>
</dbReference>
<dbReference type="Gene3D" id="1.20.1250.20">
    <property type="entry name" value="MFS general substrate transporter like domains"/>
    <property type="match status" value="1"/>
</dbReference>
<keyword evidence="3 6" id="KW-0812">Transmembrane</keyword>
<feature type="transmembrane region" description="Helical" evidence="6">
    <location>
        <begin position="288"/>
        <end position="310"/>
    </location>
</feature>
<evidence type="ECO:0000256" key="1">
    <source>
        <dbReference type="ARBA" id="ARBA00004651"/>
    </source>
</evidence>
<organism evidence="8 9">
    <name type="scientific">Haloechinothrix salitolerans</name>
    <dbReference type="NCBI Taxonomy" id="926830"/>
    <lineage>
        <taxon>Bacteria</taxon>
        <taxon>Bacillati</taxon>
        <taxon>Actinomycetota</taxon>
        <taxon>Actinomycetes</taxon>
        <taxon>Pseudonocardiales</taxon>
        <taxon>Pseudonocardiaceae</taxon>
        <taxon>Haloechinothrix</taxon>
    </lineage>
</organism>
<comment type="caution">
    <text evidence="8">The sequence shown here is derived from an EMBL/GenBank/DDBJ whole genome shotgun (WGS) entry which is preliminary data.</text>
</comment>
<keyword evidence="2" id="KW-1003">Cell membrane</keyword>
<evidence type="ECO:0000313" key="8">
    <source>
        <dbReference type="EMBL" id="MFC6866703.1"/>
    </source>
</evidence>
<feature type="transmembrane region" description="Helical" evidence="6">
    <location>
        <begin position="352"/>
        <end position="372"/>
    </location>
</feature>
<sequence length="406" mass="40840">MIVTSDQTSTQRSRLPRSYLAWLGGALTSQLGSGAMFFALTWAATAHGGRSAGLVLAAIVAPSVLFVLIGGAMGDRAGARRVMLTCDVVMVIVAVAVAVTADAIGAPVALLLVAGVLTGINDAFYTPSCGSMPRRMVEPEQVGRAVALRQSGVHLVRTVGAPVGGVLVALGGLSAAAWIDAGTFLVAFAVLLLIRPRFRPPDSEVRRHIVREAFDGVRVVLRTPGLGTALLLIAEVAGVFLPVSSLLVPLLAREHAWGAHAAGILVGVLGAGTVLVTLAVARVGTHRLPGFAAAVACAIAGLGVAVIGGAPSLPVAAAGAFVAGAGVGAFVSHLAPVLLSAAPESHLARVQALFSLTQSLSLLVMSASIGAIAHALGASATIALCAATLTLCAVTGLASRQIRHLR</sequence>
<accession>A0ABW2BWW7</accession>
<keyword evidence="9" id="KW-1185">Reference proteome</keyword>
<dbReference type="InterPro" id="IPR011701">
    <property type="entry name" value="MFS"/>
</dbReference>
<gene>
    <name evidence="8" type="ORF">ACFQGD_06045</name>
</gene>
<dbReference type="PANTHER" id="PTHR23513">
    <property type="entry name" value="INTEGRAL MEMBRANE EFFLUX PROTEIN-RELATED"/>
    <property type="match status" value="1"/>
</dbReference>
<evidence type="ECO:0000256" key="6">
    <source>
        <dbReference type="SAM" id="Phobius"/>
    </source>
</evidence>
<evidence type="ECO:0000256" key="5">
    <source>
        <dbReference type="ARBA" id="ARBA00023136"/>
    </source>
</evidence>
<feature type="transmembrane region" description="Helical" evidence="6">
    <location>
        <begin position="228"/>
        <end position="251"/>
    </location>
</feature>
<feature type="transmembrane region" description="Helical" evidence="6">
    <location>
        <begin position="20"/>
        <end position="45"/>
    </location>
</feature>
<proteinExistence type="predicted"/>
<dbReference type="SUPFAM" id="SSF103473">
    <property type="entry name" value="MFS general substrate transporter"/>
    <property type="match status" value="1"/>
</dbReference>
<dbReference type="RefSeq" id="WP_345393002.1">
    <property type="nucleotide sequence ID" value="NZ_BAABLA010000015.1"/>
</dbReference>
<evidence type="ECO:0000256" key="4">
    <source>
        <dbReference type="ARBA" id="ARBA00022989"/>
    </source>
</evidence>
<dbReference type="PANTHER" id="PTHR23513:SF6">
    <property type="entry name" value="MAJOR FACILITATOR SUPERFAMILY ASSOCIATED DOMAIN-CONTAINING PROTEIN"/>
    <property type="match status" value="1"/>
</dbReference>
<dbReference type="Pfam" id="PF07690">
    <property type="entry name" value="MFS_1"/>
    <property type="match status" value="1"/>
</dbReference>
<evidence type="ECO:0000256" key="3">
    <source>
        <dbReference type="ARBA" id="ARBA00022692"/>
    </source>
</evidence>
<keyword evidence="4 6" id="KW-1133">Transmembrane helix</keyword>